<dbReference type="OMA" id="AAMGCAR"/>
<evidence type="ECO:0000256" key="1">
    <source>
        <dbReference type="SAM" id="Phobius"/>
    </source>
</evidence>
<sequence>WLPPNPPLRRPTAPSRCPMSVDRAGWLTGETEARFTVVLGGFALDASATCDDWYEHVQEVSLCSEDSEDVSIRGRDGLAAVAAAMGCARQSRGVETAARRRYKAFARGTAARKARRDDVVDLCCSCIAAAAFVGLLSTLTLQ</sequence>
<dbReference type="AlphaFoldDB" id="J3KV21"/>
<keyword evidence="1" id="KW-0812">Transmembrane</keyword>
<dbReference type="HOGENOM" id="CLU_1820752_0_0_1"/>
<dbReference type="EnsemblPlants" id="OB0100G10020.1">
    <property type="protein sequence ID" value="OB0100G10020.1"/>
    <property type="gene ID" value="OB0100G10020"/>
</dbReference>
<keyword evidence="1" id="KW-0472">Membrane</keyword>
<dbReference type="PANTHER" id="PTHR33736:SF13">
    <property type="entry name" value="OS11G0155100 PROTEIN"/>
    <property type="match status" value="1"/>
</dbReference>
<dbReference type="eggNOG" id="ENOG502QV6F">
    <property type="taxonomic scope" value="Eukaryota"/>
</dbReference>
<evidence type="ECO:0000313" key="2">
    <source>
        <dbReference type="EnsemblPlants" id="OB0100G10020.1"/>
    </source>
</evidence>
<feature type="transmembrane region" description="Helical" evidence="1">
    <location>
        <begin position="119"/>
        <end position="141"/>
    </location>
</feature>
<reference evidence="2" key="1">
    <citation type="submission" date="2015-06" db="UniProtKB">
        <authorList>
            <consortium name="EnsemblPlants"/>
        </authorList>
    </citation>
    <scope>IDENTIFICATION</scope>
</reference>
<organism evidence="2">
    <name type="scientific">Oryza brachyantha</name>
    <name type="common">malo sina</name>
    <dbReference type="NCBI Taxonomy" id="4533"/>
    <lineage>
        <taxon>Eukaryota</taxon>
        <taxon>Viridiplantae</taxon>
        <taxon>Streptophyta</taxon>
        <taxon>Embryophyta</taxon>
        <taxon>Tracheophyta</taxon>
        <taxon>Spermatophyta</taxon>
        <taxon>Magnoliopsida</taxon>
        <taxon>Liliopsida</taxon>
        <taxon>Poales</taxon>
        <taxon>Poaceae</taxon>
        <taxon>BOP clade</taxon>
        <taxon>Oryzoideae</taxon>
        <taxon>Oryzeae</taxon>
        <taxon>Oryzinae</taxon>
        <taxon>Oryza</taxon>
    </lineage>
</organism>
<proteinExistence type="predicted"/>
<dbReference type="Proteomes" id="UP000006038">
    <property type="component" value="Unassembled WGS sequence"/>
</dbReference>
<dbReference type="InterPro" id="IPR045283">
    <property type="entry name" value="AT3G44326-like"/>
</dbReference>
<keyword evidence="1" id="KW-1133">Transmembrane helix</keyword>
<dbReference type="Gramene" id="OB0100G10020.1">
    <property type="protein sequence ID" value="OB0100G10020.1"/>
    <property type="gene ID" value="OB0100G10020"/>
</dbReference>
<keyword evidence="3" id="KW-1185">Reference proteome</keyword>
<name>J3KV21_ORYBR</name>
<protein>
    <submittedName>
        <fullName evidence="2">Uncharacterized protein</fullName>
    </submittedName>
</protein>
<evidence type="ECO:0000313" key="3">
    <source>
        <dbReference type="Proteomes" id="UP000006038"/>
    </source>
</evidence>
<dbReference type="PANTHER" id="PTHR33736">
    <property type="entry name" value="F-BOX PROTEIN-RELATED"/>
    <property type="match status" value="1"/>
</dbReference>
<accession>J3KV21</accession>